<proteinExistence type="predicted"/>
<reference evidence="2 3" key="1">
    <citation type="submission" date="2019-03" db="EMBL/GenBank/DDBJ databases">
        <title>This is whole genome sequence of Paenibacillus sp MS74 strain.</title>
        <authorList>
            <person name="Trinh H.N."/>
        </authorList>
    </citation>
    <scope>NUCLEOTIDE SEQUENCE [LARGE SCALE GENOMIC DNA]</scope>
    <source>
        <strain evidence="2 3">MS74</strain>
    </source>
</reference>
<keyword evidence="2" id="KW-0378">Hydrolase</keyword>
<dbReference type="PANTHER" id="PTHR43798">
    <property type="entry name" value="MONOACYLGLYCEROL LIPASE"/>
    <property type="match status" value="1"/>
</dbReference>
<sequence length="254" mass="28931">MPYIQIDDLELFYEKMGVGEPVIFLHSGYSRGILAFASQLLDFQKNYTCYYPDFRGHGRTRCESLAWSTPRLMDDTIRFMDALHIARAHLIGYSLGANVGLYCSVQYPTRVATLTTIGTAGFADPTGVEQFEPEWLVEHGKHETIQQMIERHEDAHKGNWQEHMRQAAKDWRLYPRLSIEQLSSIGCPSLFITGEHDPFVGEAKIKYLSSLVKGSRFLVVQEGSHRPHMLRESPLYVNDSILEFIGSNRISGSD</sequence>
<dbReference type="EMBL" id="SMRT01000002">
    <property type="protein sequence ID" value="TDF99730.1"/>
    <property type="molecule type" value="Genomic_DNA"/>
</dbReference>
<dbReference type="OrthoDB" id="9805423at2"/>
<dbReference type="Proteomes" id="UP000295636">
    <property type="component" value="Unassembled WGS sequence"/>
</dbReference>
<keyword evidence="3" id="KW-1185">Reference proteome</keyword>
<dbReference type="Gene3D" id="3.40.50.1820">
    <property type="entry name" value="alpha/beta hydrolase"/>
    <property type="match status" value="1"/>
</dbReference>
<dbReference type="AlphaFoldDB" id="A0A4R5KXJ5"/>
<protein>
    <submittedName>
        <fullName evidence="2">Alpha/beta hydrolase</fullName>
    </submittedName>
</protein>
<dbReference type="InterPro" id="IPR029058">
    <property type="entry name" value="AB_hydrolase_fold"/>
</dbReference>
<organism evidence="2 3">
    <name type="scientific">Paenibacillus piri</name>
    <dbReference type="NCBI Taxonomy" id="2547395"/>
    <lineage>
        <taxon>Bacteria</taxon>
        <taxon>Bacillati</taxon>
        <taxon>Bacillota</taxon>
        <taxon>Bacilli</taxon>
        <taxon>Bacillales</taxon>
        <taxon>Paenibacillaceae</taxon>
        <taxon>Paenibacillus</taxon>
    </lineage>
</organism>
<gene>
    <name evidence="2" type="ORF">E1757_07860</name>
</gene>
<name>A0A4R5KXJ5_9BACL</name>
<accession>A0A4R5KXJ5</accession>
<dbReference type="InterPro" id="IPR050266">
    <property type="entry name" value="AB_hydrolase_sf"/>
</dbReference>
<evidence type="ECO:0000259" key="1">
    <source>
        <dbReference type="Pfam" id="PF00561"/>
    </source>
</evidence>
<dbReference type="GO" id="GO:0016787">
    <property type="term" value="F:hydrolase activity"/>
    <property type="evidence" value="ECO:0007669"/>
    <property type="project" value="UniProtKB-KW"/>
</dbReference>
<feature type="domain" description="AB hydrolase-1" evidence="1">
    <location>
        <begin position="21"/>
        <end position="130"/>
    </location>
</feature>
<dbReference type="RefSeq" id="WP_133226394.1">
    <property type="nucleotide sequence ID" value="NZ_SMRT01000002.1"/>
</dbReference>
<evidence type="ECO:0000313" key="3">
    <source>
        <dbReference type="Proteomes" id="UP000295636"/>
    </source>
</evidence>
<dbReference type="InterPro" id="IPR000073">
    <property type="entry name" value="AB_hydrolase_1"/>
</dbReference>
<evidence type="ECO:0000313" key="2">
    <source>
        <dbReference type="EMBL" id="TDF99730.1"/>
    </source>
</evidence>
<dbReference type="Pfam" id="PF00561">
    <property type="entry name" value="Abhydrolase_1"/>
    <property type="match status" value="1"/>
</dbReference>
<dbReference type="SUPFAM" id="SSF53474">
    <property type="entry name" value="alpha/beta-Hydrolases"/>
    <property type="match status" value="1"/>
</dbReference>
<comment type="caution">
    <text evidence="2">The sequence shown here is derived from an EMBL/GenBank/DDBJ whole genome shotgun (WGS) entry which is preliminary data.</text>
</comment>